<organism evidence="3 4">
    <name type="scientific">Sedimentitalea nanhaiensis</name>
    <dbReference type="NCBI Taxonomy" id="999627"/>
    <lineage>
        <taxon>Bacteria</taxon>
        <taxon>Pseudomonadati</taxon>
        <taxon>Pseudomonadota</taxon>
        <taxon>Alphaproteobacteria</taxon>
        <taxon>Rhodobacterales</taxon>
        <taxon>Paracoccaceae</taxon>
        <taxon>Sedimentitalea</taxon>
    </lineage>
</organism>
<dbReference type="Proteomes" id="UP000182466">
    <property type="component" value="Unassembled WGS sequence"/>
</dbReference>
<dbReference type="PANTHER" id="PTHR35869:SF1">
    <property type="entry name" value="OUTER-MEMBRANE LIPOPROTEIN CARRIER PROTEIN"/>
    <property type="match status" value="1"/>
</dbReference>
<dbReference type="InterPro" id="IPR004564">
    <property type="entry name" value="OM_lipoprot_carrier_LolA-like"/>
</dbReference>
<dbReference type="SUPFAM" id="SSF89392">
    <property type="entry name" value="Prokaryotic lipoproteins and lipoprotein localization factors"/>
    <property type="match status" value="1"/>
</dbReference>
<feature type="chain" id="PRO_5010381646" evidence="2">
    <location>
        <begin position="20"/>
        <end position="200"/>
    </location>
</feature>
<proteinExistence type="predicted"/>
<keyword evidence="1 2" id="KW-0732">Signal</keyword>
<sequence>MRPFICALALSLAATASWAGGKLSLPEISSYLNGLSTVVAPFTQYNDDGSRSTGTVYLHRPGRMRFEYDPPDAATVVAGAGAVVIHDPKSNQPPESYPLKRTPLSLILDRNVNLSRANMVVGHSFDGTSTVVSAQDPENPEYGRIDLLFGGDPIELRKWVIHDNGGGQTTVVLGALDKGGRLSSNLFSHQGGGSGRGTNR</sequence>
<keyword evidence="4" id="KW-1185">Reference proteome</keyword>
<dbReference type="EMBL" id="FPAW01000013">
    <property type="protein sequence ID" value="SFT92481.1"/>
    <property type="molecule type" value="Genomic_DNA"/>
</dbReference>
<accession>A0A1I7BZ78</accession>
<dbReference type="AlphaFoldDB" id="A0A1I7BZ78"/>
<name>A0A1I7BZ78_9RHOB</name>
<evidence type="ECO:0000256" key="1">
    <source>
        <dbReference type="ARBA" id="ARBA00022729"/>
    </source>
</evidence>
<dbReference type="eggNOG" id="COG2834">
    <property type="taxonomic scope" value="Bacteria"/>
</dbReference>
<gene>
    <name evidence="3" type="ORF">SAMN05216236_11337</name>
</gene>
<protein>
    <submittedName>
        <fullName evidence="3">Outer membrane lipoprotein-sorting protein</fullName>
    </submittedName>
</protein>
<dbReference type="OrthoDB" id="9800501at2"/>
<keyword evidence="3" id="KW-0449">Lipoprotein</keyword>
<dbReference type="STRING" id="999627.SAMN05216236_11337"/>
<dbReference type="InterPro" id="IPR029046">
    <property type="entry name" value="LolA/LolB/LppX"/>
</dbReference>
<dbReference type="Gene3D" id="2.50.20.10">
    <property type="entry name" value="Lipoprotein localisation LolA/LolB/LppX"/>
    <property type="match status" value="1"/>
</dbReference>
<evidence type="ECO:0000313" key="4">
    <source>
        <dbReference type="Proteomes" id="UP000182466"/>
    </source>
</evidence>
<dbReference type="CDD" id="cd16325">
    <property type="entry name" value="LolA"/>
    <property type="match status" value="1"/>
</dbReference>
<dbReference type="RefSeq" id="WP_036049889.1">
    <property type="nucleotide sequence ID" value="NZ_FPAW01000013.1"/>
</dbReference>
<evidence type="ECO:0000256" key="2">
    <source>
        <dbReference type="SAM" id="SignalP"/>
    </source>
</evidence>
<reference evidence="3 4" key="1">
    <citation type="submission" date="2016-10" db="EMBL/GenBank/DDBJ databases">
        <authorList>
            <person name="de Groot N.N."/>
        </authorList>
    </citation>
    <scope>NUCLEOTIDE SEQUENCE [LARGE SCALE GENOMIC DNA]</scope>
    <source>
        <strain evidence="3 4">CGMCC 1.10959</strain>
    </source>
</reference>
<feature type="signal peptide" evidence="2">
    <location>
        <begin position="1"/>
        <end position="19"/>
    </location>
</feature>
<dbReference type="PANTHER" id="PTHR35869">
    <property type="entry name" value="OUTER-MEMBRANE LIPOPROTEIN CARRIER PROTEIN"/>
    <property type="match status" value="1"/>
</dbReference>
<dbReference type="Pfam" id="PF03548">
    <property type="entry name" value="LolA"/>
    <property type="match status" value="1"/>
</dbReference>
<evidence type="ECO:0000313" key="3">
    <source>
        <dbReference type="EMBL" id="SFT92481.1"/>
    </source>
</evidence>